<dbReference type="Gene3D" id="2.60.120.330">
    <property type="entry name" value="B-lactam Antibiotic, Isopenicillin N Synthase, Chain"/>
    <property type="match status" value="1"/>
</dbReference>
<reference evidence="4 5" key="1">
    <citation type="journal article" date="2022" name="Hortic Res">
        <title>The genome of Dioscorea zingiberensis sheds light on the biosynthesis, origin and evolution of the medicinally important diosgenin saponins.</title>
        <authorList>
            <person name="Li Y."/>
            <person name="Tan C."/>
            <person name="Li Z."/>
            <person name="Guo J."/>
            <person name="Li S."/>
            <person name="Chen X."/>
            <person name="Wang C."/>
            <person name="Dai X."/>
            <person name="Yang H."/>
            <person name="Song W."/>
            <person name="Hou L."/>
            <person name="Xu J."/>
            <person name="Tong Z."/>
            <person name="Xu A."/>
            <person name="Yuan X."/>
            <person name="Wang W."/>
            <person name="Yang Q."/>
            <person name="Chen L."/>
            <person name="Sun Z."/>
            <person name="Wang K."/>
            <person name="Pan B."/>
            <person name="Chen J."/>
            <person name="Bao Y."/>
            <person name="Liu F."/>
            <person name="Qi X."/>
            <person name="Gang D.R."/>
            <person name="Wen J."/>
            <person name="Li J."/>
        </authorList>
    </citation>
    <scope>NUCLEOTIDE SEQUENCE [LARGE SCALE GENOMIC DNA]</scope>
    <source>
        <strain evidence="4">Dzin_1.0</strain>
    </source>
</reference>
<evidence type="ECO:0000313" key="4">
    <source>
        <dbReference type="EMBL" id="KAJ0960260.1"/>
    </source>
</evidence>
<name>A0A9D5BTI8_9LILI</name>
<dbReference type="InterPro" id="IPR050295">
    <property type="entry name" value="Plant_2OG-oxidoreductases"/>
</dbReference>
<feature type="domain" description="Isopenicillin N synthase-like Fe(2+) 2OG dioxygenase" evidence="3">
    <location>
        <begin position="24"/>
        <end position="54"/>
    </location>
</feature>
<dbReference type="EMBL" id="JAGGNH010000094">
    <property type="protein sequence ID" value="KAJ0960260.1"/>
    <property type="molecule type" value="Genomic_DNA"/>
</dbReference>
<keyword evidence="1" id="KW-0479">Metal-binding</keyword>
<comment type="caution">
    <text evidence="4">The sequence shown here is derived from an EMBL/GenBank/DDBJ whole genome shotgun (WGS) entry which is preliminary data.</text>
</comment>
<evidence type="ECO:0000256" key="1">
    <source>
        <dbReference type="ARBA" id="ARBA00022723"/>
    </source>
</evidence>
<dbReference type="AlphaFoldDB" id="A0A9D5BTI8"/>
<dbReference type="GO" id="GO:0046872">
    <property type="term" value="F:metal ion binding"/>
    <property type="evidence" value="ECO:0007669"/>
    <property type="project" value="UniProtKB-KW"/>
</dbReference>
<dbReference type="SUPFAM" id="SSF51197">
    <property type="entry name" value="Clavaminate synthase-like"/>
    <property type="match status" value="1"/>
</dbReference>
<dbReference type="Proteomes" id="UP001085076">
    <property type="component" value="Unassembled WGS sequence"/>
</dbReference>
<dbReference type="OrthoDB" id="781841at2759"/>
<evidence type="ECO:0000259" key="3">
    <source>
        <dbReference type="Pfam" id="PF03171"/>
    </source>
</evidence>
<keyword evidence="5" id="KW-1185">Reference proteome</keyword>
<dbReference type="InterPro" id="IPR027443">
    <property type="entry name" value="IPNS-like_sf"/>
</dbReference>
<protein>
    <recommendedName>
        <fullName evidence="3">Isopenicillin N synthase-like Fe(2+) 2OG dioxygenase domain-containing protein</fullName>
    </recommendedName>
</protein>
<dbReference type="PANTHER" id="PTHR47991">
    <property type="entry name" value="OXOGLUTARATE/IRON-DEPENDENT DIOXYGENASE"/>
    <property type="match status" value="1"/>
</dbReference>
<gene>
    <name evidence="4" type="ORF">J5N97_001935</name>
</gene>
<sequence>MPPTMASTGVKECVGEEYVLGTVILSNGVYKSMEHRAMVNSEQERISIAMFFNPKFEAEIGPVTSLITPENPPLFKRIGMEQYVQDFYTRRKLDGKSYLDQNEAPEWELSNTNAVLHA</sequence>
<dbReference type="Pfam" id="PF03171">
    <property type="entry name" value="2OG-FeII_Oxy"/>
    <property type="match status" value="1"/>
</dbReference>
<evidence type="ECO:0000313" key="5">
    <source>
        <dbReference type="Proteomes" id="UP001085076"/>
    </source>
</evidence>
<dbReference type="InterPro" id="IPR044861">
    <property type="entry name" value="IPNS-like_FE2OG_OXY"/>
</dbReference>
<organism evidence="4 5">
    <name type="scientific">Dioscorea zingiberensis</name>
    <dbReference type="NCBI Taxonomy" id="325984"/>
    <lineage>
        <taxon>Eukaryota</taxon>
        <taxon>Viridiplantae</taxon>
        <taxon>Streptophyta</taxon>
        <taxon>Embryophyta</taxon>
        <taxon>Tracheophyta</taxon>
        <taxon>Spermatophyta</taxon>
        <taxon>Magnoliopsida</taxon>
        <taxon>Liliopsida</taxon>
        <taxon>Dioscoreales</taxon>
        <taxon>Dioscoreaceae</taxon>
        <taxon>Dioscorea</taxon>
    </lineage>
</organism>
<keyword evidence="2" id="KW-0408">Iron</keyword>
<accession>A0A9D5BTI8</accession>
<evidence type="ECO:0000256" key="2">
    <source>
        <dbReference type="ARBA" id="ARBA00023004"/>
    </source>
</evidence>
<proteinExistence type="predicted"/>